<comment type="subcellular location">
    <subcellularLocation>
        <location evidence="8">Cytoplasm</location>
    </subcellularLocation>
    <subcellularLocation>
        <location evidence="8">Nucleus</location>
    </subcellularLocation>
</comment>
<evidence type="ECO:0000259" key="12">
    <source>
        <dbReference type="Pfam" id="PF21193"/>
    </source>
</evidence>
<dbReference type="GO" id="GO:0015031">
    <property type="term" value="P:protein transport"/>
    <property type="evidence" value="ECO:0007669"/>
    <property type="project" value="UniProtKB-KW"/>
</dbReference>
<keyword evidence="7 8" id="KW-0539">Nucleus</keyword>
<evidence type="ECO:0000256" key="1">
    <source>
        <dbReference type="ARBA" id="ARBA00002269"/>
    </source>
</evidence>
<dbReference type="PANTHER" id="PTHR12746:SF2">
    <property type="entry name" value="60S RIBOSOMAL EXPORT PROTEIN NMD3"/>
    <property type="match status" value="1"/>
</dbReference>
<comment type="function">
    <text evidence="1 8">Acts as an adapter for the XPO1/CRM1-mediated export of the 60S ribosomal subunit.</text>
</comment>
<feature type="domain" description="Nmd3 N-terminal" evidence="10">
    <location>
        <begin position="19"/>
        <end position="71"/>
    </location>
</feature>
<evidence type="ECO:0000313" key="15">
    <source>
        <dbReference type="WBParaSite" id="TTAC_0000442801-mRNA-1"/>
    </source>
</evidence>
<evidence type="ECO:0000256" key="5">
    <source>
        <dbReference type="ARBA" id="ARBA00022490"/>
    </source>
</evidence>
<evidence type="ECO:0000256" key="6">
    <source>
        <dbReference type="ARBA" id="ARBA00022927"/>
    </source>
</evidence>
<sequence length="313" mass="34848">MLGVEETIKLIEILSFLLGGLDFFFSLRSEAVAFVDYVSKLVPCRVQTSQQLKSHDVHSNTYNYKFTFCLDVVPICKNDVVCLSKQFCNRLGLGNQILLVSRITDKIRLLDPVSCVAKDIDVQTYYANPFASISSPRNVSEFFVMDVESDAHGKIQSSPAEPEVEQVNMKPAGVWVVPSAYLGVEGEDGEQIYVRTHLGHVVKIGDSVIGLDLRNANINNVEFENIPEEKRPQVVLIQRLCSSSNRRRRRHRDCVSLDGESVMETETAPTTEAGLVSDTEMEGNEDNAGDSDDTISEYSDSEYMDAEEGTFIG</sequence>
<evidence type="ECO:0000256" key="7">
    <source>
        <dbReference type="ARBA" id="ARBA00023242"/>
    </source>
</evidence>
<feature type="domain" description="60S ribosomal export protein NMD3 SH3" evidence="12">
    <location>
        <begin position="75"/>
        <end position="120"/>
    </location>
</feature>
<dbReference type="STRING" id="6205.A0A0R3WUI8"/>
<dbReference type="Pfam" id="PF21193">
    <property type="entry name" value="NMD_SH3"/>
    <property type="match status" value="1"/>
</dbReference>
<dbReference type="GO" id="GO:0005634">
    <property type="term" value="C:nucleus"/>
    <property type="evidence" value="ECO:0007669"/>
    <property type="project" value="UniProtKB-SubCell"/>
</dbReference>
<dbReference type="GO" id="GO:0043023">
    <property type="term" value="F:ribosomal large subunit binding"/>
    <property type="evidence" value="ECO:0007669"/>
    <property type="project" value="InterPro"/>
</dbReference>
<dbReference type="Pfam" id="PF21192">
    <property type="entry name" value="OB_NMD3"/>
    <property type="match status" value="1"/>
</dbReference>
<dbReference type="InterPro" id="IPR039768">
    <property type="entry name" value="Nmd3"/>
</dbReference>
<comment type="similarity">
    <text evidence="2 8">Belongs to the NMD3 family.</text>
</comment>
<evidence type="ECO:0000256" key="2">
    <source>
        <dbReference type="ARBA" id="ARBA00009794"/>
    </source>
</evidence>
<feature type="compositionally biased region" description="Acidic residues" evidence="9">
    <location>
        <begin position="279"/>
        <end position="313"/>
    </location>
</feature>
<evidence type="ECO:0000259" key="11">
    <source>
        <dbReference type="Pfam" id="PF21192"/>
    </source>
</evidence>
<dbReference type="Proteomes" id="UP000274429">
    <property type="component" value="Unassembled WGS sequence"/>
</dbReference>
<evidence type="ECO:0000256" key="9">
    <source>
        <dbReference type="SAM" id="MobiDB-lite"/>
    </source>
</evidence>
<feature type="region of interest" description="Disordered" evidence="9">
    <location>
        <begin position="257"/>
        <end position="313"/>
    </location>
</feature>
<keyword evidence="4 8" id="KW-0813">Transport</keyword>
<dbReference type="Pfam" id="PF04981">
    <property type="entry name" value="NMD3"/>
    <property type="match status" value="1"/>
</dbReference>
<evidence type="ECO:0000313" key="14">
    <source>
        <dbReference type="Proteomes" id="UP000274429"/>
    </source>
</evidence>
<dbReference type="PANTHER" id="PTHR12746">
    <property type="entry name" value="NONSENSE-MEDIATED MRNA DECAY PROTEIN 3"/>
    <property type="match status" value="1"/>
</dbReference>
<organism evidence="15">
    <name type="scientific">Hydatigena taeniaeformis</name>
    <name type="common">Feline tapeworm</name>
    <name type="synonym">Taenia taeniaeformis</name>
    <dbReference type="NCBI Taxonomy" id="6205"/>
    <lineage>
        <taxon>Eukaryota</taxon>
        <taxon>Metazoa</taxon>
        <taxon>Spiralia</taxon>
        <taxon>Lophotrochozoa</taxon>
        <taxon>Platyhelminthes</taxon>
        <taxon>Cestoda</taxon>
        <taxon>Eucestoda</taxon>
        <taxon>Cyclophyllidea</taxon>
        <taxon>Taeniidae</taxon>
        <taxon>Hydatigera</taxon>
    </lineage>
</organism>
<dbReference type="InterPro" id="IPR048898">
    <property type="entry name" value="OB_NMD3"/>
</dbReference>
<dbReference type="WBParaSite" id="TTAC_0000442801-mRNA-1">
    <property type="protein sequence ID" value="TTAC_0000442801-mRNA-1"/>
    <property type="gene ID" value="TTAC_0000442801"/>
</dbReference>
<dbReference type="InterPro" id="IPR007064">
    <property type="entry name" value="Nmd3_N"/>
</dbReference>
<dbReference type="AlphaFoldDB" id="A0A0R3WUI8"/>
<evidence type="ECO:0000313" key="13">
    <source>
        <dbReference type="EMBL" id="VDM24883.1"/>
    </source>
</evidence>
<dbReference type="OrthoDB" id="203821at2759"/>
<protein>
    <recommendedName>
        <fullName evidence="3 8">60S ribosomal export protein NMD3</fullName>
    </recommendedName>
</protein>
<evidence type="ECO:0000256" key="3">
    <source>
        <dbReference type="ARBA" id="ARBA00017035"/>
    </source>
</evidence>
<name>A0A0R3WUI8_HYDTA</name>
<feature type="domain" description="60S ribosomal export protein NMD3 OB-fold" evidence="11">
    <location>
        <begin position="140"/>
        <end position="239"/>
    </location>
</feature>
<reference evidence="13 14" key="2">
    <citation type="submission" date="2018-11" db="EMBL/GenBank/DDBJ databases">
        <authorList>
            <consortium name="Pathogen Informatics"/>
        </authorList>
    </citation>
    <scope>NUCLEOTIDE SEQUENCE [LARGE SCALE GENOMIC DNA]</scope>
</reference>
<gene>
    <name evidence="13" type="ORF">TTAC_LOCUS4414</name>
</gene>
<proteinExistence type="inferred from homology"/>
<keyword evidence="5 8" id="KW-0963">Cytoplasm</keyword>
<reference evidence="15" key="1">
    <citation type="submission" date="2017-02" db="UniProtKB">
        <authorList>
            <consortium name="WormBaseParasite"/>
        </authorList>
    </citation>
    <scope>IDENTIFICATION</scope>
</reference>
<dbReference type="GO" id="GO:0005737">
    <property type="term" value="C:cytoplasm"/>
    <property type="evidence" value="ECO:0007669"/>
    <property type="project" value="UniProtKB-SubCell"/>
</dbReference>
<dbReference type="EMBL" id="UYWX01004357">
    <property type="protein sequence ID" value="VDM24883.1"/>
    <property type="molecule type" value="Genomic_DNA"/>
</dbReference>
<evidence type="ECO:0000256" key="4">
    <source>
        <dbReference type="ARBA" id="ARBA00022448"/>
    </source>
</evidence>
<evidence type="ECO:0000256" key="8">
    <source>
        <dbReference type="RuleBase" id="RU364108"/>
    </source>
</evidence>
<keyword evidence="14" id="KW-1185">Reference proteome</keyword>
<evidence type="ECO:0000259" key="10">
    <source>
        <dbReference type="Pfam" id="PF04981"/>
    </source>
</evidence>
<keyword evidence="6 8" id="KW-0653">Protein transport</keyword>
<dbReference type="GO" id="GO:0000055">
    <property type="term" value="P:ribosomal large subunit export from nucleus"/>
    <property type="evidence" value="ECO:0007669"/>
    <property type="project" value="TreeGrafter"/>
</dbReference>
<accession>A0A0R3WUI8</accession>
<dbReference type="InterPro" id="IPR048899">
    <property type="entry name" value="NMD_SH3"/>
</dbReference>